<keyword evidence="3" id="KW-1185">Reference proteome</keyword>
<feature type="region of interest" description="Disordered" evidence="1">
    <location>
        <begin position="80"/>
        <end position="106"/>
    </location>
</feature>
<proteinExistence type="predicted"/>
<accession>A0A1G4AU39</accession>
<dbReference type="Proteomes" id="UP000176998">
    <property type="component" value="Unassembled WGS sequence"/>
</dbReference>
<reference evidence="2 3" key="1">
    <citation type="submission" date="2016-09" db="EMBL/GenBank/DDBJ databases">
        <authorList>
            <person name="Capua I."/>
            <person name="De Benedictis P."/>
            <person name="Joannis T."/>
            <person name="Lombin L.H."/>
            <person name="Cattoli G."/>
        </authorList>
    </citation>
    <scope>NUCLEOTIDE SEQUENCE [LARGE SCALE GENOMIC DNA]</scope>
    <source>
        <strain evidence="2 3">IMI 309357</strain>
    </source>
</reference>
<sequence>MLSLPPLELKGSKSIRSQEKGETIPMFQAHDGTCLGSSLSGSRLWRYGMVRRTGHHRCAGLDEAAPPPLANHCMYASVPEKKKEASRTRGPNGTTPLGLAAHSPGPWSADRPSFLGDKPFILNEADDDNGILYRTQSRCNLSVNMKGPGGGPQVRFRNGPADLFREWRTEAKIN</sequence>
<name>A0A1G4AU39_9PEZI</name>
<evidence type="ECO:0000313" key="2">
    <source>
        <dbReference type="EMBL" id="OHE92668.1"/>
    </source>
</evidence>
<gene>
    <name evidence="2" type="ORF">CORC01_12052</name>
</gene>
<dbReference type="AlphaFoldDB" id="A0A1G4AU39"/>
<protein>
    <submittedName>
        <fullName evidence="2">Uncharacterized protein</fullName>
    </submittedName>
</protein>
<organism evidence="2 3">
    <name type="scientific">Colletotrichum orchidophilum</name>
    <dbReference type="NCBI Taxonomy" id="1209926"/>
    <lineage>
        <taxon>Eukaryota</taxon>
        <taxon>Fungi</taxon>
        <taxon>Dikarya</taxon>
        <taxon>Ascomycota</taxon>
        <taxon>Pezizomycotina</taxon>
        <taxon>Sordariomycetes</taxon>
        <taxon>Hypocreomycetidae</taxon>
        <taxon>Glomerellales</taxon>
        <taxon>Glomerellaceae</taxon>
        <taxon>Colletotrichum</taxon>
    </lineage>
</organism>
<dbReference type="RefSeq" id="XP_022469836.1">
    <property type="nucleotide sequence ID" value="XM_022623674.1"/>
</dbReference>
<dbReference type="EMBL" id="MJBS01000141">
    <property type="protein sequence ID" value="OHE92668.1"/>
    <property type="molecule type" value="Genomic_DNA"/>
</dbReference>
<evidence type="ECO:0000313" key="3">
    <source>
        <dbReference type="Proteomes" id="UP000176998"/>
    </source>
</evidence>
<dbReference type="GeneID" id="34565184"/>
<comment type="caution">
    <text evidence="2">The sequence shown here is derived from an EMBL/GenBank/DDBJ whole genome shotgun (WGS) entry which is preliminary data.</text>
</comment>
<evidence type="ECO:0000256" key="1">
    <source>
        <dbReference type="SAM" id="MobiDB-lite"/>
    </source>
</evidence>
<dbReference type="OrthoDB" id="10524172at2759"/>